<keyword evidence="13 19" id="KW-1133">Transmembrane helix</keyword>
<dbReference type="EC" id="3.4.19.12" evidence="5"/>
<keyword evidence="10" id="KW-0833">Ubl conjugation pathway</keyword>
<dbReference type="GO" id="GO:0006508">
    <property type="term" value="P:proteolysis"/>
    <property type="evidence" value="ECO:0007669"/>
    <property type="project" value="UniProtKB-KW"/>
</dbReference>
<evidence type="ECO:0000256" key="16">
    <source>
        <dbReference type="ARBA" id="ARBA00025718"/>
    </source>
</evidence>
<feature type="transmembrane region" description="Helical" evidence="19">
    <location>
        <begin position="208"/>
        <end position="235"/>
    </location>
</feature>
<dbReference type="GO" id="GO:0005634">
    <property type="term" value="C:nucleus"/>
    <property type="evidence" value="ECO:0007669"/>
    <property type="project" value="UniProtKB-SubCell"/>
</dbReference>
<evidence type="ECO:0000256" key="8">
    <source>
        <dbReference type="ARBA" id="ARBA00022670"/>
    </source>
</evidence>
<dbReference type="SUPFAM" id="SSF49599">
    <property type="entry name" value="TRAF domain-like"/>
    <property type="match status" value="1"/>
</dbReference>
<name>A0A498S3S5_ACAVI</name>
<dbReference type="InterPro" id="IPR002083">
    <property type="entry name" value="MATH/TRAF_dom"/>
</dbReference>
<protein>
    <recommendedName>
        <fullName evidence="6">Ubiquitin carboxyl-terminal hydrolase 7</fullName>
        <ecNumber evidence="5">3.4.19.12</ecNumber>
    </recommendedName>
    <alternativeName>
        <fullName evidence="18">Ubiquitin thioesterase 7</fullName>
    </alternativeName>
    <alternativeName>
        <fullName evidence="17">Ubiquitin-specific-processing protease 7</fullName>
    </alternativeName>
</protein>
<feature type="non-terminal residue" evidence="22">
    <location>
        <position position="1318"/>
    </location>
</feature>
<evidence type="ECO:0000256" key="11">
    <source>
        <dbReference type="ARBA" id="ARBA00022801"/>
    </source>
</evidence>
<dbReference type="InterPro" id="IPR009539">
    <property type="entry name" value="VANGL"/>
</dbReference>
<dbReference type="InterPro" id="IPR008974">
    <property type="entry name" value="TRAF-like"/>
</dbReference>
<evidence type="ECO:0000313" key="23">
    <source>
        <dbReference type="Proteomes" id="UP000276991"/>
    </source>
</evidence>
<dbReference type="Pfam" id="PF22486">
    <property type="entry name" value="MATH_2"/>
    <property type="match status" value="1"/>
</dbReference>
<comment type="catalytic activity">
    <reaction evidence="1">
        <text>Thiol-dependent hydrolysis of ester, thioester, amide, peptide and isopeptide bonds formed by the C-terminal Gly of ubiquitin (a 76-residue protein attached to proteins as an intracellular targeting signal).</text>
        <dbReference type="EC" id="3.4.19.12"/>
    </reaction>
</comment>
<dbReference type="PROSITE" id="PS00973">
    <property type="entry name" value="USP_2"/>
    <property type="match status" value="1"/>
</dbReference>
<dbReference type="GO" id="GO:0004843">
    <property type="term" value="F:cysteine-type deubiquitinase activity"/>
    <property type="evidence" value="ECO:0007669"/>
    <property type="project" value="UniProtKB-EC"/>
</dbReference>
<evidence type="ECO:0000256" key="5">
    <source>
        <dbReference type="ARBA" id="ARBA00012759"/>
    </source>
</evidence>
<evidence type="ECO:0000256" key="3">
    <source>
        <dbReference type="ARBA" id="ARBA00004651"/>
    </source>
</evidence>
<dbReference type="InterPro" id="IPR018200">
    <property type="entry name" value="USP_CS"/>
</dbReference>
<comment type="similarity">
    <text evidence="16">Belongs to the Vang family.</text>
</comment>
<dbReference type="OrthoDB" id="289038at2759"/>
<comment type="subcellular location">
    <subcellularLocation>
        <location evidence="3">Cell membrane</location>
        <topology evidence="3">Multi-pass membrane protein</topology>
    </subcellularLocation>
    <subcellularLocation>
        <location evidence="2">Nucleus</location>
    </subcellularLocation>
</comment>
<dbReference type="EMBL" id="UPTC01000109">
    <property type="protein sequence ID" value="VBB26478.1"/>
    <property type="molecule type" value="Genomic_DNA"/>
</dbReference>
<dbReference type="GO" id="GO:0016579">
    <property type="term" value="P:protein deubiquitination"/>
    <property type="evidence" value="ECO:0007669"/>
    <property type="project" value="InterPro"/>
</dbReference>
<dbReference type="InterPro" id="IPR001394">
    <property type="entry name" value="Peptidase_C19_UCH"/>
</dbReference>
<keyword evidence="14 19" id="KW-0472">Membrane</keyword>
<organism evidence="22 23">
    <name type="scientific">Acanthocheilonema viteae</name>
    <name type="common">Filarial nematode worm</name>
    <name type="synonym">Dipetalonema viteae</name>
    <dbReference type="NCBI Taxonomy" id="6277"/>
    <lineage>
        <taxon>Eukaryota</taxon>
        <taxon>Metazoa</taxon>
        <taxon>Ecdysozoa</taxon>
        <taxon>Nematoda</taxon>
        <taxon>Chromadorea</taxon>
        <taxon>Rhabditida</taxon>
        <taxon>Spirurina</taxon>
        <taxon>Spiruromorpha</taxon>
        <taxon>Filarioidea</taxon>
        <taxon>Onchocercidae</taxon>
        <taxon>Acanthocheilonema</taxon>
    </lineage>
</organism>
<keyword evidence="23" id="KW-1185">Reference proteome</keyword>
<feature type="transmembrane region" description="Helical" evidence="19">
    <location>
        <begin position="98"/>
        <end position="124"/>
    </location>
</feature>
<feature type="transmembrane region" description="Helical" evidence="19">
    <location>
        <begin position="175"/>
        <end position="196"/>
    </location>
</feature>
<evidence type="ECO:0000256" key="9">
    <source>
        <dbReference type="ARBA" id="ARBA00022692"/>
    </source>
</evidence>
<dbReference type="Pfam" id="PF06638">
    <property type="entry name" value="Strabismus"/>
    <property type="match status" value="1"/>
</dbReference>
<dbReference type="SMART" id="SM00061">
    <property type="entry name" value="MATH"/>
    <property type="match status" value="1"/>
</dbReference>
<evidence type="ECO:0000256" key="2">
    <source>
        <dbReference type="ARBA" id="ARBA00004123"/>
    </source>
</evidence>
<keyword evidence="11" id="KW-0378">Hydrolase</keyword>
<keyword evidence="15" id="KW-0539">Nucleus</keyword>
<evidence type="ECO:0000256" key="19">
    <source>
        <dbReference type="SAM" id="Phobius"/>
    </source>
</evidence>
<dbReference type="InterPro" id="IPR028889">
    <property type="entry name" value="USP"/>
</dbReference>
<keyword evidence="7" id="KW-1003">Cell membrane</keyword>
<comment type="similarity">
    <text evidence="4">Belongs to the peptidase C19 family.</text>
</comment>
<sequence>MSLVSESSGRRSSSHRNLRMVRNLSRGCAGSIDAGTSFIPNFSAAASEGMKLTADDDNWAENTTVITGNTSEHSYSGLAERALVAPVGRVVARRCSRIFWLLSASLISFVAVVSPSLMVALPFILYQVGFGWPEVLCGADCQGLMLNLAVKTLLLLGALWAMYFRHASADMPRLFFHRAALAFLALFILFAFWLFYSVRILFEKESNYNVIVSFALSLLDAMLYLHYITVIILELRALRPEFIVSVVRDPDGESRTFSLGLMSIQEAAVHVLRMYYSTFPSYNPYMDKSFNGGVSQSIGGFKMYDIEGLGNECTITEANARAIMEAAAKRRIGGHNERYHEIIEWERRVQKRKYRLISTAEEAFASVQSVTVNNQNKVLGEPMEALGAAQAVFSAIARPLNKYLKLTRQQPRHTADQVVAHLARCLSLRFTAATFLQRFFSSKFPFPERMKETKWSIVCNVQASASIKHGTVFVLRCHERDDDAGAGGNNSLMTIPCWNTTFWTSGNILGKFAVGSQRKNKELLRSIRSVIEKLSRLSPHLRAGVGGGSRGRWVGVWNVLEGSAACANQESDCFLGLIVIIVVKVGVLRMTNDLGSGECGREMKNSDTDDDVDNGVPFVEEHENKENARGRVTFVKATTQRNNQEDAMDTTDVNEGNGSPLSGDCEEDGMNFFDPYKPEGILRMDIDHFSDFARGSSETHQKLSEPIFVRGLPWRILAMPREQNRFQSERRSAGRAFGFFLQCNGEAEAISWSCTASAILTVLSQKPGVENHVRRINHTFYQKENDWGYSQFLPCETLLNPESGYIKDDTIKLEVLVMADAPHGVQWDSKKHAGFIGLKNQGATCYMNSILQTFFFTNQLRKAVYQMPTENDDPETSVALAMQRVFYELQNSDKPVGTKKLTKSFGWDSVESFHQHDVQELCRVLLDNLENKMSGTKVKNTIPSLFEGKMKSYVRCKNVCFESNRVESFYDLQLNIKGKANVLESFSDYTAAEILDGDNKYDAGEFGLQPAVKGVKFISFPPILHLQLMRFQYDALQDANVKINDRFEFPSLLNLNAFIEDGDKKEPQDFLLHAVLVHSGDFHGGHYVVFINTNLGGPPRWCKFDDDVVSRASVRDAIEANYGGDDPDLPGKSFTNAYMLVYIKKNSINDVLCPVTEEDIPRHLRLRFEEEKSADAKKKKEKLEAHLFTELIVVLEEHMYNYSGFDLFDPKVLDEARRLKVEKKMTIEQLYALFAEEFHLGENNFRLWQVHENTIRDERNNALSLNRLRPSTLLKRESERPHSNRIDMVLEGDRNIIFLETAQDSGTSLNGLPPYNES</sequence>
<evidence type="ECO:0000256" key="4">
    <source>
        <dbReference type="ARBA" id="ARBA00009085"/>
    </source>
</evidence>
<evidence type="ECO:0000259" key="21">
    <source>
        <dbReference type="PROSITE" id="PS50235"/>
    </source>
</evidence>
<evidence type="ECO:0000256" key="13">
    <source>
        <dbReference type="ARBA" id="ARBA00022989"/>
    </source>
</evidence>
<dbReference type="Gene3D" id="2.60.210.10">
    <property type="entry name" value="Apoptosis, Tumor Necrosis Factor Receptor Associated Protein 2, Chain A"/>
    <property type="match status" value="1"/>
</dbReference>
<dbReference type="InterPro" id="IPR038765">
    <property type="entry name" value="Papain-like_cys_pep_sf"/>
</dbReference>
<dbReference type="PROSITE" id="PS50235">
    <property type="entry name" value="USP_3"/>
    <property type="match status" value="1"/>
</dbReference>
<accession>A0A498S3S5</accession>
<evidence type="ECO:0000256" key="15">
    <source>
        <dbReference type="ARBA" id="ARBA00023242"/>
    </source>
</evidence>
<dbReference type="STRING" id="6277.A0A498S3S5"/>
<dbReference type="CDD" id="cd02659">
    <property type="entry name" value="peptidase_C19C"/>
    <property type="match status" value="1"/>
</dbReference>
<dbReference type="PROSITE" id="PS50144">
    <property type="entry name" value="MATH"/>
    <property type="match status" value="1"/>
</dbReference>
<dbReference type="PROSITE" id="PS00972">
    <property type="entry name" value="USP_1"/>
    <property type="match status" value="1"/>
</dbReference>
<feature type="domain" description="USP" evidence="21">
    <location>
        <begin position="836"/>
        <end position="1145"/>
    </location>
</feature>
<dbReference type="Proteomes" id="UP000276991">
    <property type="component" value="Unassembled WGS sequence"/>
</dbReference>
<dbReference type="PANTHER" id="PTHR20886">
    <property type="entry name" value="VANG-LIKE PROTEIN"/>
    <property type="match status" value="1"/>
</dbReference>
<keyword evidence="9 19" id="KW-0812">Transmembrane</keyword>
<keyword evidence="12" id="KW-0788">Thiol protease</keyword>
<dbReference type="GO" id="GO:0005886">
    <property type="term" value="C:plasma membrane"/>
    <property type="evidence" value="ECO:0007669"/>
    <property type="project" value="UniProtKB-SubCell"/>
</dbReference>
<dbReference type="Pfam" id="PF00443">
    <property type="entry name" value="UCH"/>
    <property type="match status" value="1"/>
</dbReference>
<feature type="domain" description="MATH" evidence="20">
    <location>
        <begin position="679"/>
        <end position="817"/>
    </location>
</feature>
<evidence type="ECO:0000313" key="22">
    <source>
        <dbReference type="EMBL" id="VBB26478.1"/>
    </source>
</evidence>
<evidence type="ECO:0000256" key="17">
    <source>
        <dbReference type="ARBA" id="ARBA00031500"/>
    </source>
</evidence>
<dbReference type="Gene3D" id="3.90.70.10">
    <property type="entry name" value="Cysteine proteinases"/>
    <property type="match status" value="1"/>
</dbReference>
<evidence type="ECO:0000259" key="20">
    <source>
        <dbReference type="PROSITE" id="PS50144"/>
    </source>
</evidence>
<keyword evidence="8" id="KW-0645">Protease</keyword>
<proteinExistence type="inferred from homology"/>
<evidence type="ECO:0000256" key="10">
    <source>
        <dbReference type="ARBA" id="ARBA00022786"/>
    </source>
</evidence>
<evidence type="ECO:0000256" key="1">
    <source>
        <dbReference type="ARBA" id="ARBA00000707"/>
    </source>
</evidence>
<gene>
    <name evidence="22" type="ORF">NAV_LOCUS1308</name>
</gene>
<evidence type="ECO:0000256" key="6">
    <source>
        <dbReference type="ARBA" id="ARBA00021393"/>
    </source>
</evidence>
<dbReference type="FunFam" id="3.90.70.10:FF:000005">
    <property type="entry name" value="Ubiquitin carboxyl-terminal hydrolase 7"/>
    <property type="match status" value="1"/>
</dbReference>
<evidence type="ECO:0000256" key="18">
    <source>
        <dbReference type="ARBA" id="ARBA00031508"/>
    </source>
</evidence>
<reference evidence="22 23" key="1">
    <citation type="submission" date="2018-08" db="EMBL/GenBank/DDBJ databases">
        <authorList>
            <person name="Laetsch R D."/>
            <person name="Stevens L."/>
            <person name="Kumar S."/>
            <person name="Blaxter L. M."/>
        </authorList>
    </citation>
    <scope>NUCLEOTIDE SEQUENCE [LARGE SCALE GENOMIC DNA]</scope>
</reference>
<evidence type="ECO:0000256" key="14">
    <source>
        <dbReference type="ARBA" id="ARBA00023136"/>
    </source>
</evidence>
<dbReference type="SUPFAM" id="SSF54001">
    <property type="entry name" value="Cysteine proteinases"/>
    <property type="match status" value="1"/>
</dbReference>
<evidence type="ECO:0000256" key="7">
    <source>
        <dbReference type="ARBA" id="ARBA00022475"/>
    </source>
</evidence>
<evidence type="ECO:0000256" key="12">
    <source>
        <dbReference type="ARBA" id="ARBA00022807"/>
    </source>
</evidence>